<dbReference type="EMBL" id="JBHUDP010000007">
    <property type="protein sequence ID" value="MFD1687012.1"/>
    <property type="molecule type" value="Genomic_DNA"/>
</dbReference>
<protein>
    <recommendedName>
        <fullName evidence="3">tRNA(Ile2) 2-agmatinylcytidine synthetase</fullName>
    </recommendedName>
</protein>
<keyword evidence="2" id="KW-1185">Reference proteome</keyword>
<dbReference type="AlphaFoldDB" id="A0ABD6DXJ4"/>
<evidence type="ECO:0000313" key="1">
    <source>
        <dbReference type="EMBL" id="MFD1687012.1"/>
    </source>
</evidence>
<evidence type="ECO:0008006" key="3">
    <source>
        <dbReference type="Google" id="ProtNLM"/>
    </source>
</evidence>
<gene>
    <name evidence="1" type="ORF">ACFSAS_15480</name>
</gene>
<name>A0ABD6DXJ4_9EURY</name>
<proteinExistence type="predicted"/>
<dbReference type="RefSeq" id="WP_256309151.1">
    <property type="nucleotide sequence ID" value="NZ_JANHAW010000004.1"/>
</dbReference>
<reference evidence="1 2" key="1">
    <citation type="journal article" date="2019" name="Int. J. Syst. Evol. Microbiol.">
        <title>The Global Catalogue of Microorganisms (GCM) 10K type strain sequencing project: providing services to taxonomists for standard genome sequencing and annotation.</title>
        <authorList>
            <consortium name="The Broad Institute Genomics Platform"/>
            <consortium name="The Broad Institute Genome Sequencing Center for Infectious Disease"/>
            <person name="Wu L."/>
            <person name="Ma J."/>
        </authorList>
    </citation>
    <scope>NUCLEOTIDE SEQUENCE [LARGE SCALE GENOMIC DNA]</scope>
    <source>
        <strain evidence="1 2">CGMCC 1.10387</strain>
    </source>
</reference>
<sequence length="248" mass="26469">MHVDPDTLIEESTYLIGIDDTDTIDSEYGTGKVSRLLGDHLTTALPSVEWRGSVRQQLLVDPRVPYTTHNSSATLICATPEGTSREDLVNVCSTFLTDIAADGSDPGLCVGRRSSVSRSVRAFGLTAAEELVEERQAYELAEASGLFLDEYGGTGEGVIGALAGVGRTASLNHGRFIEYGHIREFDGAVSVAELRADGIVVDLADGGELQTGTVETEGWVRPLLGRGRPVLEVEPVSNGSYRATNLDE</sequence>
<dbReference type="Proteomes" id="UP001597092">
    <property type="component" value="Unassembled WGS sequence"/>
</dbReference>
<accession>A0ABD6DXJ4</accession>
<dbReference type="Gene3D" id="3.30.70.2200">
    <property type="match status" value="1"/>
</dbReference>
<evidence type="ECO:0000313" key="2">
    <source>
        <dbReference type="Proteomes" id="UP001597092"/>
    </source>
</evidence>
<comment type="caution">
    <text evidence="1">The sequence shown here is derived from an EMBL/GenBank/DDBJ whole genome shotgun (WGS) entry which is preliminary data.</text>
</comment>
<dbReference type="PANTHER" id="PTHR40705:SF2">
    <property type="entry name" value="DUF1743 DOMAIN-CONTAINING PROTEIN"/>
    <property type="match status" value="1"/>
</dbReference>
<organism evidence="1 2">
    <name type="scientific">Halobellus litoreus</name>
    <dbReference type="NCBI Taxonomy" id="755310"/>
    <lineage>
        <taxon>Archaea</taxon>
        <taxon>Methanobacteriati</taxon>
        <taxon>Methanobacteriota</taxon>
        <taxon>Stenosarchaea group</taxon>
        <taxon>Halobacteria</taxon>
        <taxon>Halobacteriales</taxon>
        <taxon>Haloferacaceae</taxon>
        <taxon>Halobellus</taxon>
    </lineage>
</organism>
<dbReference type="PANTHER" id="PTHR40705">
    <property type="entry name" value="TRNA(ILE2) 2-AGMATINYLCYTIDINE SYNTHETASE TIAS"/>
    <property type="match status" value="1"/>
</dbReference>